<evidence type="ECO:0000256" key="1">
    <source>
        <dbReference type="ARBA" id="ARBA00004251"/>
    </source>
</evidence>
<comment type="function">
    <text evidence="9">Essential fertilization factor required for male fertility. Part of a conserved trimeric sperm complex with the essential fertilization factors IZUMO1 and SPACA6 which bridges sperm and oocyte membranes during fertilization by binding to IZUMO1R/JUNO on the oocyte.</text>
</comment>
<evidence type="ECO:0000256" key="4">
    <source>
        <dbReference type="ARBA" id="ARBA00022729"/>
    </source>
</evidence>
<keyword evidence="4 12" id="KW-0732">Signal</keyword>
<evidence type="ECO:0000313" key="15">
    <source>
        <dbReference type="Proteomes" id="UP000584326"/>
    </source>
</evidence>
<evidence type="ECO:0000256" key="3">
    <source>
        <dbReference type="ARBA" id="ARBA00022692"/>
    </source>
</evidence>
<feature type="domain" description="Ig-like" evidence="13">
    <location>
        <begin position="96"/>
        <end position="170"/>
    </location>
</feature>
<dbReference type="EMBL" id="VZTK01014290">
    <property type="protein sequence ID" value="NXX16190.1"/>
    <property type="molecule type" value="Genomic_DNA"/>
</dbReference>
<dbReference type="PANTHER" id="PTHR35670">
    <property type="entry name" value="TRANSMEMBRANE PROTEIN 81"/>
    <property type="match status" value="1"/>
</dbReference>
<comment type="subcellular location">
    <subcellularLocation>
        <location evidence="1">Cell membrane</location>
        <topology evidence="1">Single-pass type I membrane protein</topology>
    </subcellularLocation>
</comment>
<dbReference type="Proteomes" id="UP000584326">
    <property type="component" value="Unassembled WGS sequence"/>
</dbReference>
<feature type="signal peptide" evidence="12">
    <location>
        <begin position="1"/>
        <end position="24"/>
    </location>
</feature>
<evidence type="ECO:0000256" key="7">
    <source>
        <dbReference type="ARBA" id="ARBA00023157"/>
    </source>
</evidence>
<dbReference type="AlphaFoldDB" id="A0A7L4GUK5"/>
<organism evidence="14 15">
    <name type="scientific">Podargus strigoides</name>
    <name type="common">Tawny frogmouth</name>
    <name type="synonym">Caprimulgus strigoides</name>
    <dbReference type="NCBI Taxonomy" id="8905"/>
    <lineage>
        <taxon>Eukaryota</taxon>
        <taxon>Metazoa</taxon>
        <taxon>Chordata</taxon>
        <taxon>Craniata</taxon>
        <taxon>Vertebrata</taxon>
        <taxon>Euteleostomi</taxon>
        <taxon>Archelosauria</taxon>
        <taxon>Archosauria</taxon>
        <taxon>Dinosauria</taxon>
        <taxon>Saurischia</taxon>
        <taxon>Theropoda</taxon>
        <taxon>Coelurosauria</taxon>
        <taxon>Aves</taxon>
        <taxon>Neognathae</taxon>
        <taxon>Neoaves</taxon>
        <taxon>Strisores</taxon>
        <taxon>Caprimulgiformes</taxon>
        <taxon>Podargidae</taxon>
        <taxon>Podargus</taxon>
    </lineage>
</organism>
<protein>
    <recommendedName>
        <fullName evidence="10">Transmembrane protein 81</fullName>
    </recommendedName>
</protein>
<evidence type="ECO:0000256" key="2">
    <source>
        <dbReference type="ARBA" id="ARBA00022475"/>
    </source>
</evidence>
<dbReference type="PROSITE" id="PS50835">
    <property type="entry name" value="IG_LIKE"/>
    <property type="match status" value="1"/>
</dbReference>
<feature type="chain" id="PRO_5029654411" description="Transmembrane protein 81" evidence="12">
    <location>
        <begin position="25"/>
        <end position="255"/>
    </location>
</feature>
<evidence type="ECO:0000259" key="13">
    <source>
        <dbReference type="PROSITE" id="PS50835"/>
    </source>
</evidence>
<evidence type="ECO:0000256" key="12">
    <source>
        <dbReference type="SAM" id="SignalP"/>
    </source>
</evidence>
<dbReference type="InterPro" id="IPR036179">
    <property type="entry name" value="Ig-like_dom_sf"/>
</dbReference>
<keyword evidence="6 11" id="KW-0472">Membrane</keyword>
<dbReference type="InterPro" id="IPR007110">
    <property type="entry name" value="Ig-like_dom"/>
</dbReference>
<evidence type="ECO:0000313" key="14">
    <source>
        <dbReference type="EMBL" id="NXX16190.1"/>
    </source>
</evidence>
<sequence length="255" mass="28544">MKTLGKSHILEILSCAFYLPLVVCFDKVTIPAELKSVVVKVAVNTTSCSVTCGPGSRLDEMCEMTPAGERRNCTVHRSQCLTTWVCGLQLFTIRVGKPFQLSCLAVDTVGFDSRAYSFTWRFAQGLITTNDLLFRRFINPESVVRFSSTKESAAGTYRCDVRMLKTLRVVKRVYFGVRVIQNTLMDLNFEKSLTQEQKLAANKEEGNAANGTIEEVQPFWEGELFRECLVAVGNGVTGGVLVSMALCVWWKILRR</sequence>
<evidence type="ECO:0000256" key="10">
    <source>
        <dbReference type="ARBA" id="ARBA00050022"/>
    </source>
</evidence>
<dbReference type="CDD" id="cd00096">
    <property type="entry name" value="Ig"/>
    <property type="match status" value="1"/>
</dbReference>
<keyword evidence="15" id="KW-1185">Reference proteome</keyword>
<keyword evidence="5 11" id="KW-1133">Transmembrane helix</keyword>
<gene>
    <name evidence="14" type="primary">Tmem81</name>
    <name evidence="14" type="ORF">PODSTR_R10082</name>
</gene>
<keyword evidence="8" id="KW-0393">Immunoglobulin domain</keyword>
<dbReference type="InterPro" id="IPR039293">
    <property type="entry name" value="TMEM81"/>
</dbReference>
<evidence type="ECO:0000256" key="5">
    <source>
        <dbReference type="ARBA" id="ARBA00022989"/>
    </source>
</evidence>
<proteinExistence type="predicted"/>
<dbReference type="GO" id="GO:0005886">
    <property type="term" value="C:plasma membrane"/>
    <property type="evidence" value="ECO:0007669"/>
    <property type="project" value="UniProtKB-SubCell"/>
</dbReference>
<feature type="non-terminal residue" evidence="14">
    <location>
        <position position="255"/>
    </location>
</feature>
<feature type="transmembrane region" description="Helical" evidence="11">
    <location>
        <begin position="229"/>
        <end position="250"/>
    </location>
</feature>
<name>A0A7L4GUK5_PODST</name>
<evidence type="ECO:0000256" key="11">
    <source>
        <dbReference type="SAM" id="Phobius"/>
    </source>
</evidence>
<feature type="non-terminal residue" evidence="14">
    <location>
        <position position="1"/>
    </location>
</feature>
<keyword evidence="2" id="KW-1003">Cell membrane</keyword>
<keyword evidence="7" id="KW-1015">Disulfide bond</keyword>
<dbReference type="OrthoDB" id="9390762at2759"/>
<evidence type="ECO:0000256" key="6">
    <source>
        <dbReference type="ARBA" id="ARBA00023136"/>
    </source>
</evidence>
<keyword evidence="3 11" id="KW-0812">Transmembrane</keyword>
<accession>A0A7L4GUK5</accession>
<dbReference type="SUPFAM" id="SSF48726">
    <property type="entry name" value="Immunoglobulin"/>
    <property type="match status" value="1"/>
</dbReference>
<reference evidence="14 15" key="1">
    <citation type="submission" date="2020-02" db="EMBL/GenBank/DDBJ databases">
        <title>Bird 10,000 Genomes (B10K) Project - Family phase.</title>
        <authorList>
            <person name="Zhang G."/>
        </authorList>
    </citation>
    <scope>NUCLEOTIDE SEQUENCE [LARGE SCALE GENOMIC DNA]</scope>
    <source>
        <strain evidence="14">B10K-DU-001-40</strain>
        <tissue evidence="14">Muscle</tissue>
    </source>
</reference>
<evidence type="ECO:0000256" key="9">
    <source>
        <dbReference type="ARBA" id="ARBA00049937"/>
    </source>
</evidence>
<comment type="caution">
    <text evidence="14">The sequence shown here is derived from an EMBL/GenBank/DDBJ whole genome shotgun (WGS) entry which is preliminary data.</text>
</comment>
<dbReference type="PANTHER" id="PTHR35670:SF1">
    <property type="entry name" value="TRANSMEMBRANE PROTEIN 81"/>
    <property type="match status" value="1"/>
</dbReference>
<evidence type="ECO:0000256" key="8">
    <source>
        <dbReference type="ARBA" id="ARBA00023319"/>
    </source>
</evidence>